<comment type="caution">
    <text evidence="1">The sequence shown here is derived from an EMBL/GenBank/DDBJ whole genome shotgun (WGS) entry which is preliminary data.</text>
</comment>
<feature type="non-terminal residue" evidence="1">
    <location>
        <position position="1"/>
    </location>
</feature>
<evidence type="ECO:0000313" key="2">
    <source>
        <dbReference type="Proteomes" id="UP000231480"/>
    </source>
</evidence>
<sequence length="213" mass="24035">QILQSKFLPDSIEDVPTGVKGADLIQIVRTEFGQKHGVILWESKNTKTWSDDWLKKLKEDQGRAKADVAILVSKTLPDGLENFGQIKGVWVASRAFILPLAHIIRRHLIEISGIKQSLENRGEKIEQLYNYISGTQFKNHIENMVLSFVSMKEDLETEKRSTQRLWSKREKELEGVIINISGVYGDLQGIVGVSLPQIKSLEVPALESGEKTK</sequence>
<name>A0A2G9YD21_9BACT</name>
<dbReference type="InterPro" id="IPR019219">
    <property type="entry name" value="DUF2130"/>
</dbReference>
<gene>
    <name evidence="1" type="ORF">COX44_01575</name>
</gene>
<accession>A0A2G9YD21</accession>
<organism evidence="1 2">
    <name type="scientific">Candidatus Portnoybacteria bacterium CG23_combo_of_CG06-09_8_20_14_all_37_13</name>
    <dbReference type="NCBI Taxonomy" id="1974819"/>
    <lineage>
        <taxon>Bacteria</taxon>
        <taxon>Candidatus Portnoyibacteriota</taxon>
    </lineage>
</organism>
<dbReference type="EMBL" id="PCRH01000035">
    <property type="protein sequence ID" value="PIP17136.1"/>
    <property type="molecule type" value="Genomic_DNA"/>
</dbReference>
<dbReference type="Proteomes" id="UP000231480">
    <property type="component" value="Unassembled WGS sequence"/>
</dbReference>
<protein>
    <recommendedName>
        <fullName evidence="3">DUF2130 domain-containing protein</fullName>
    </recommendedName>
</protein>
<reference evidence="1 2" key="1">
    <citation type="submission" date="2017-09" db="EMBL/GenBank/DDBJ databases">
        <title>Depth-based differentiation of microbial function through sediment-hosted aquifers and enrichment of novel symbionts in the deep terrestrial subsurface.</title>
        <authorList>
            <person name="Probst A.J."/>
            <person name="Ladd B."/>
            <person name="Jarett J.K."/>
            <person name="Geller-Mcgrath D.E."/>
            <person name="Sieber C.M."/>
            <person name="Emerson J.B."/>
            <person name="Anantharaman K."/>
            <person name="Thomas B.C."/>
            <person name="Malmstrom R."/>
            <person name="Stieglmeier M."/>
            <person name="Klingl A."/>
            <person name="Woyke T."/>
            <person name="Ryan C.M."/>
            <person name="Banfield J.F."/>
        </authorList>
    </citation>
    <scope>NUCLEOTIDE SEQUENCE [LARGE SCALE GENOMIC DNA]</scope>
    <source>
        <strain evidence="1">CG23_combo_of_CG06-09_8_20_14_all_37_13</strain>
    </source>
</reference>
<dbReference type="AlphaFoldDB" id="A0A2G9YD21"/>
<evidence type="ECO:0000313" key="1">
    <source>
        <dbReference type="EMBL" id="PIP17136.1"/>
    </source>
</evidence>
<evidence type="ECO:0008006" key="3">
    <source>
        <dbReference type="Google" id="ProtNLM"/>
    </source>
</evidence>
<proteinExistence type="predicted"/>
<dbReference type="Pfam" id="PF09903">
    <property type="entry name" value="DUF2130"/>
    <property type="match status" value="1"/>
</dbReference>